<evidence type="ECO:0000259" key="3">
    <source>
        <dbReference type="Pfam" id="PF00296"/>
    </source>
</evidence>
<dbReference type="CDD" id="cd00347">
    <property type="entry name" value="Flavin_utilizing_monoxygenases"/>
    <property type="match status" value="1"/>
</dbReference>
<dbReference type="Proteomes" id="UP000237752">
    <property type="component" value="Unassembled WGS sequence"/>
</dbReference>
<gene>
    <name evidence="4" type="ORF">CLV47_112103</name>
</gene>
<evidence type="ECO:0000313" key="5">
    <source>
        <dbReference type="Proteomes" id="UP000237752"/>
    </source>
</evidence>
<comment type="caution">
    <text evidence="4">The sequence shown here is derived from an EMBL/GenBank/DDBJ whole genome shotgun (WGS) entry which is preliminary data.</text>
</comment>
<feature type="region of interest" description="Disordered" evidence="2">
    <location>
        <begin position="141"/>
        <end position="166"/>
    </location>
</feature>
<dbReference type="InterPro" id="IPR011251">
    <property type="entry name" value="Luciferase-like_dom"/>
</dbReference>
<dbReference type="RefSeq" id="WP_106349722.1">
    <property type="nucleotide sequence ID" value="NZ_PVUE01000012.1"/>
</dbReference>
<keyword evidence="4" id="KW-0503">Monooxygenase</keyword>
<dbReference type="InterPro" id="IPR050564">
    <property type="entry name" value="F420-G6PD/mer"/>
</dbReference>
<dbReference type="AlphaFoldDB" id="A0A2T0ZXJ2"/>
<dbReference type="PANTHER" id="PTHR43244:SF1">
    <property type="entry name" value="5,10-METHYLENETETRAHYDROMETHANOPTERIN REDUCTASE"/>
    <property type="match status" value="1"/>
</dbReference>
<evidence type="ECO:0000256" key="2">
    <source>
        <dbReference type="SAM" id="MobiDB-lite"/>
    </source>
</evidence>
<dbReference type="Gene3D" id="3.20.20.30">
    <property type="entry name" value="Luciferase-like domain"/>
    <property type="match status" value="1"/>
</dbReference>
<keyword evidence="5" id="KW-1185">Reference proteome</keyword>
<dbReference type="GO" id="GO:0004497">
    <property type="term" value="F:monooxygenase activity"/>
    <property type="evidence" value="ECO:0007669"/>
    <property type="project" value="UniProtKB-KW"/>
</dbReference>
<reference evidence="4 5" key="1">
    <citation type="submission" date="2018-03" db="EMBL/GenBank/DDBJ databases">
        <title>Genomic Encyclopedia of Archaeal and Bacterial Type Strains, Phase II (KMG-II): from individual species to whole genera.</title>
        <authorList>
            <person name="Goeker M."/>
        </authorList>
    </citation>
    <scope>NUCLEOTIDE SEQUENCE [LARGE SCALE GENOMIC DNA]</scope>
    <source>
        <strain evidence="4 5">DSM 100065</strain>
    </source>
</reference>
<evidence type="ECO:0000313" key="4">
    <source>
        <dbReference type="EMBL" id="PRZ41070.1"/>
    </source>
</evidence>
<dbReference type="EMBL" id="PVUE01000012">
    <property type="protein sequence ID" value="PRZ41070.1"/>
    <property type="molecule type" value="Genomic_DNA"/>
</dbReference>
<organism evidence="4 5">
    <name type="scientific">Antricoccus suffuscus</name>
    <dbReference type="NCBI Taxonomy" id="1629062"/>
    <lineage>
        <taxon>Bacteria</taxon>
        <taxon>Bacillati</taxon>
        <taxon>Actinomycetota</taxon>
        <taxon>Actinomycetes</taxon>
        <taxon>Geodermatophilales</taxon>
        <taxon>Antricoccaceae</taxon>
        <taxon>Antricoccus</taxon>
    </lineage>
</organism>
<accession>A0A2T0ZXJ2</accession>
<dbReference type="GO" id="GO:0016705">
    <property type="term" value="F:oxidoreductase activity, acting on paired donors, with incorporation or reduction of molecular oxygen"/>
    <property type="evidence" value="ECO:0007669"/>
    <property type="project" value="InterPro"/>
</dbReference>
<protein>
    <submittedName>
        <fullName evidence="4">Alkanesulfonate monooxygenase SsuD/methylene tetrahydromethanopterin reductase-like flavin-dependent oxidoreductase (Luciferase family)</fullName>
    </submittedName>
</protein>
<sequence>MLTGRFGIDIPQGGTTPGAGQQLVRFTSEAERRGFTSLWVTDPQAPGALSPLETLSVAAVSTSSASLGVAVLITPLRSPIHLARELATVDRLSDGRLIAGVGIGNDRAAPARHGLTVNRRVTEFERGIVLLRELLEQQTASSDGPWNLDQERRPLEPVQRPGPPIWFGARTPPALERTARLGDGFIGAGSMSTRDFETALDLLRPHIEERPDFPIAKRVYLHVGAKTNATWSAIRDWFGSHYGNPNLAEKVALCAEPGEVIDALTHLLGLGVQHLVLSPVLDDYDQMVALSESVLPHVTAS</sequence>
<feature type="domain" description="Luciferase-like" evidence="3">
    <location>
        <begin position="13"/>
        <end position="239"/>
    </location>
</feature>
<name>A0A2T0ZXJ2_9ACTN</name>
<dbReference type="OrthoDB" id="7903015at2"/>
<keyword evidence="1" id="KW-0560">Oxidoreductase</keyword>
<dbReference type="SUPFAM" id="SSF51679">
    <property type="entry name" value="Bacterial luciferase-like"/>
    <property type="match status" value="1"/>
</dbReference>
<proteinExistence type="predicted"/>
<dbReference type="InterPro" id="IPR036661">
    <property type="entry name" value="Luciferase-like_sf"/>
</dbReference>
<dbReference type="PANTHER" id="PTHR43244">
    <property type="match status" value="1"/>
</dbReference>
<dbReference type="Pfam" id="PF00296">
    <property type="entry name" value="Bac_luciferase"/>
    <property type="match status" value="1"/>
</dbReference>
<evidence type="ECO:0000256" key="1">
    <source>
        <dbReference type="ARBA" id="ARBA00023002"/>
    </source>
</evidence>